<comment type="caution">
    <text evidence="1">The sequence shown here is derived from an EMBL/GenBank/DDBJ whole genome shotgun (WGS) entry which is preliminary data.</text>
</comment>
<gene>
    <name evidence="1" type="ORF">LPTSP2_06610</name>
</gene>
<sequence>MYPNRAKGLKKLQLKKLVIGLMKKEKYIKIPNPMETSVGRNTMANALEESIWCIQIIKEKLKNNNMKDQNCLYLMSNVCHGNK</sequence>
<name>A0A2P2D9U1_9LEPT</name>
<reference evidence="2" key="1">
    <citation type="journal article" date="2019" name="Microbiol. Immunol.">
        <title>Molecular and phenotypic characterization of Leptospira johnsonii sp. nov., Leptospira ellinghausenii sp. nov. and Leptospira ryugenii sp. nov. isolated from soil and water in Japan.</title>
        <authorList>
            <person name="Masuzawa T."/>
            <person name="Saito M."/>
            <person name="Nakao R."/>
            <person name="Nikaido Y."/>
            <person name="Matsumoto M."/>
            <person name="Ogawa M."/>
            <person name="Yokoyama M."/>
            <person name="Hidaka Y."/>
            <person name="Tomita J."/>
            <person name="Sakakibara K."/>
            <person name="Suzuki K."/>
            <person name="Yasuda S."/>
            <person name="Sato H."/>
            <person name="Yamaguchi M."/>
            <person name="Yoshida S.I."/>
            <person name="Koizumi N."/>
            <person name="Kawamura Y."/>
        </authorList>
    </citation>
    <scope>NUCLEOTIDE SEQUENCE [LARGE SCALE GENOMIC DNA]</scope>
    <source>
        <strain evidence="2">E18</strain>
    </source>
</reference>
<organism evidence="1 2">
    <name type="scientific">Leptospira ellinghausenii</name>
    <dbReference type="NCBI Taxonomy" id="1917822"/>
    <lineage>
        <taxon>Bacteria</taxon>
        <taxon>Pseudomonadati</taxon>
        <taxon>Spirochaetota</taxon>
        <taxon>Spirochaetia</taxon>
        <taxon>Leptospirales</taxon>
        <taxon>Leptospiraceae</taxon>
        <taxon>Leptospira</taxon>
    </lineage>
</organism>
<evidence type="ECO:0000313" key="1">
    <source>
        <dbReference type="EMBL" id="GBF41389.1"/>
    </source>
</evidence>
<protein>
    <submittedName>
        <fullName evidence="1">Uncharacterized protein</fullName>
    </submittedName>
</protein>
<accession>A0A2P2D9U1</accession>
<keyword evidence="2" id="KW-1185">Reference proteome</keyword>
<dbReference type="EMBL" id="BFAZ01000003">
    <property type="protein sequence ID" value="GBF41389.1"/>
    <property type="molecule type" value="Genomic_DNA"/>
</dbReference>
<proteinExistence type="predicted"/>
<dbReference type="AlphaFoldDB" id="A0A2P2D9U1"/>
<evidence type="ECO:0000313" key="2">
    <source>
        <dbReference type="Proteomes" id="UP000245206"/>
    </source>
</evidence>
<dbReference type="Proteomes" id="UP000245206">
    <property type="component" value="Unassembled WGS sequence"/>
</dbReference>